<dbReference type="EMBL" id="NWTN01000018">
    <property type="protein sequence ID" value="PRQ65737.1"/>
    <property type="molecule type" value="Genomic_DNA"/>
</dbReference>
<evidence type="ECO:0000313" key="7">
    <source>
        <dbReference type="Proteomes" id="UP000238163"/>
    </source>
</evidence>
<dbReference type="PANTHER" id="PTHR30349">
    <property type="entry name" value="PHAGE INTEGRASE-RELATED"/>
    <property type="match status" value="1"/>
</dbReference>
<evidence type="ECO:0000256" key="2">
    <source>
        <dbReference type="ARBA" id="ARBA00022908"/>
    </source>
</evidence>
<organism evidence="6 7">
    <name type="scientific">Vibrio mediterranei</name>
    <dbReference type="NCBI Taxonomy" id="689"/>
    <lineage>
        <taxon>Bacteria</taxon>
        <taxon>Pseudomonadati</taxon>
        <taxon>Pseudomonadota</taxon>
        <taxon>Gammaproteobacteria</taxon>
        <taxon>Vibrionales</taxon>
        <taxon>Vibrionaceae</taxon>
        <taxon>Vibrio</taxon>
    </lineage>
</organism>
<dbReference type="InterPro" id="IPR002104">
    <property type="entry name" value="Integrase_catalytic"/>
</dbReference>
<evidence type="ECO:0000313" key="6">
    <source>
        <dbReference type="EMBL" id="PRQ65737.1"/>
    </source>
</evidence>
<keyword evidence="7" id="KW-1185">Reference proteome</keyword>
<keyword evidence="3" id="KW-0238">DNA-binding</keyword>
<proteinExistence type="inferred from homology"/>
<dbReference type="PANTHER" id="PTHR30349:SF41">
    <property type="entry name" value="INTEGRASE_RECOMBINASE PROTEIN MJ0367-RELATED"/>
    <property type="match status" value="1"/>
</dbReference>
<keyword evidence="2" id="KW-0229">DNA integration</keyword>
<protein>
    <submittedName>
        <fullName evidence="6">Integrase</fullName>
    </submittedName>
</protein>
<dbReference type="InterPro" id="IPR011010">
    <property type="entry name" value="DNA_brk_join_enz"/>
</dbReference>
<reference evidence="6 7" key="1">
    <citation type="submission" date="2017-09" db="EMBL/GenBank/DDBJ databases">
        <authorList>
            <person name="Girard L."/>
            <person name="Lami R."/>
            <person name="Suzuki M."/>
            <person name="Baudart J."/>
        </authorList>
    </citation>
    <scope>NUCLEOTIDE SEQUENCE [LARGE SCALE GENOMIC DNA]</scope>
    <source>
        <strain evidence="6 7">17LN0615E</strain>
    </source>
</reference>
<dbReference type="PROSITE" id="PS51898">
    <property type="entry name" value="TYR_RECOMBINASE"/>
    <property type="match status" value="1"/>
</dbReference>
<dbReference type="InterPro" id="IPR050090">
    <property type="entry name" value="Tyrosine_recombinase_XerCD"/>
</dbReference>
<dbReference type="RefSeq" id="WP_096443805.1">
    <property type="nucleotide sequence ID" value="NZ_NWTN01000018.1"/>
</dbReference>
<comment type="caution">
    <text evidence="6">The sequence shown here is derived from an EMBL/GenBank/DDBJ whole genome shotgun (WGS) entry which is preliminary data.</text>
</comment>
<comment type="similarity">
    <text evidence="1">Belongs to the 'phage' integrase family.</text>
</comment>
<evidence type="ECO:0000256" key="1">
    <source>
        <dbReference type="ARBA" id="ARBA00008857"/>
    </source>
</evidence>
<name>A0ABX5D839_9VIBR</name>
<evidence type="ECO:0000256" key="3">
    <source>
        <dbReference type="ARBA" id="ARBA00023125"/>
    </source>
</evidence>
<sequence>MKVKAFQMASGESYSILLGDDGMPLPYQNLFVTLHYRNESKASNTCYRVFEHLCFLEEICQLEKIDLIERCKTGDFLTNKDFENIKKHSKLKVESFREMVARHELSNIVSIKKNKLETARANVVVNPEGDISPHTTYNRLTVFAKFIGWLEEELFPSKDSTAEVELKKIRGDKFGTSDEDLDWDDWRSLKPIQKIRVLDVVHPDSSENPWKSESLRYRNQLIVNMLFAIGCRRGELLKIRVKTDDHPSDIRKRDKDGRHFVMIRSQTDNTDKRKRRPEGKTKGRFVPMDKRLVDMYQNYLIHHRPNATGSEHIEYLFVTHNHKTQTNAALSLAQVNKIFREISEVVGFSIDPHGTRHTWNDEFSAYVDKRIAEGKTTEKKSEADRQKLMGWDENSKMAKLYARRHEDKRAMEMALNLQEEHSTTINSIVQQRDEDLWTGEE</sequence>
<feature type="domain" description="Tyr recombinase" evidence="5">
    <location>
        <begin position="184"/>
        <end position="415"/>
    </location>
</feature>
<dbReference type="InterPro" id="IPR013762">
    <property type="entry name" value="Integrase-like_cat_sf"/>
</dbReference>
<keyword evidence="4" id="KW-0233">DNA recombination</keyword>
<dbReference type="CDD" id="cd00397">
    <property type="entry name" value="DNA_BRE_C"/>
    <property type="match status" value="1"/>
</dbReference>
<evidence type="ECO:0000259" key="5">
    <source>
        <dbReference type="PROSITE" id="PS51898"/>
    </source>
</evidence>
<evidence type="ECO:0000256" key="4">
    <source>
        <dbReference type="ARBA" id="ARBA00023172"/>
    </source>
</evidence>
<dbReference type="Gene3D" id="1.10.443.10">
    <property type="entry name" value="Intergrase catalytic core"/>
    <property type="match status" value="1"/>
</dbReference>
<dbReference type="Proteomes" id="UP000238163">
    <property type="component" value="Unassembled WGS sequence"/>
</dbReference>
<accession>A0ABX5D839</accession>
<dbReference type="Pfam" id="PF00589">
    <property type="entry name" value="Phage_integrase"/>
    <property type="match status" value="1"/>
</dbReference>
<dbReference type="SUPFAM" id="SSF56349">
    <property type="entry name" value="DNA breaking-rejoining enzymes"/>
    <property type="match status" value="1"/>
</dbReference>
<gene>
    <name evidence="6" type="ORF">COR51_21130</name>
</gene>
<reference evidence="6 7" key="2">
    <citation type="submission" date="2018-03" db="EMBL/GenBank/DDBJ databases">
        <title>Genetic Diversity and Phenotypic Plasticity of AHL Mediated Quorum Sensing in Environmental Strains of Vibrio mediterranei.</title>
        <authorList>
            <person name="Lantoine F."/>
            <person name="Vouve F."/>
        </authorList>
    </citation>
    <scope>NUCLEOTIDE SEQUENCE [LARGE SCALE GENOMIC DNA]</scope>
    <source>
        <strain evidence="6 7">17LN0615E</strain>
    </source>
</reference>